<sequence>MSICVAHTPPSSIRLGRVEEGPRHDSIYEHGDVFNCGPPCERVRKVSQSVRDHRLAVARECRASRCSALLAQHGDYLAFGPPRLLLPASLRLADTGPCSAVAREYRRSLGAILDIGQECVPLFASLIGNHILSAEALAPFHKHLVPTAFSNEKPLLRDVILAVAAFVRSLPDLSDLRAIAERVFKDHSKVTEPGP</sequence>
<dbReference type="AlphaFoldDB" id="A0AAJ7XDC8"/>
<dbReference type="PANTHER" id="PTHR15976">
    <property type="entry name" value="CONSTITUTIVE COACTIVATOR OF PEROXISOME PROLIFERATOR-ACTIVATED RECEPTOR GAMMA"/>
    <property type="match status" value="1"/>
</dbReference>
<organism evidence="1 2">
    <name type="scientific">Petromyzon marinus</name>
    <name type="common">Sea lamprey</name>
    <dbReference type="NCBI Taxonomy" id="7757"/>
    <lineage>
        <taxon>Eukaryota</taxon>
        <taxon>Metazoa</taxon>
        <taxon>Chordata</taxon>
        <taxon>Craniata</taxon>
        <taxon>Vertebrata</taxon>
        <taxon>Cyclostomata</taxon>
        <taxon>Hyperoartia</taxon>
        <taxon>Petromyzontiformes</taxon>
        <taxon>Petromyzontidae</taxon>
        <taxon>Petromyzon</taxon>
    </lineage>
</organism>
<protein>
    <submittedName>
        <fullName evidence="2">Constitutive coactivator of PPAR-gamma-like protein 1 homolog</fullName>
    </submittedName>
</protein>
<accession>A0AAJ7XDC8</accession>
<keyword evidence="1" id="KW-1185">Reference proteome</keyword>
<name>A0AAJ7XDC8_PETMA</name>
<dbReference type="RefSeq" id="XP_032830286.1">
    <property type="nucleotide sequence ID" value="XM_032974395.1"/>
</dbReference>
<dbReference type="KEGG" id="pmrn:116954005"/>
<gene>
    <name evidence="2" type="primary">LOC116954005</name>
</gene>
<dbReference type="InterPro" id="IPR026784">
    <property type="entry name" value="Coact_PPARg"/>
</dbReference>
<dbReference type="Proteomes" id="UP001318040">
    <property type="component" value="Chromosome 53"/>
</dbReference>
<reference evidence="2" key="1">
    <citation type="submission" date="2025-08" db="UniProtKB">
        <authorList>
            <consortium name="RefSeq"/>
        </authorList>
    </citation>
    <scope>IDENTIFICATION</scope>
    <source>
        <tissue evidence="2">Sperm</tissue>
    </source>
</reference>
<dbReference type="PANTHER" id="PTHR15976:SF16">
    <property type="entry name" value="ASTEROID DOMAIN-CONTAINING PROTEIN"/>
    <property type="match status" value="1"/>
</dbReference>
<proteinExistence type="predicted"/>
<evidence type="ECO:0000313" key="2">
    <source>
        <dbReference type="RefSeq" id="XP_032830286.1"/>
    </source>
</evidence>
<dbReference type="GO" id="GO:0005634">
    <property type="term" value="C:nucleus"/>
    <property type="evidence" value="ECO:0007669"/>
    <property type="project" value="TreeGrafter"/>
</dbReference>
<evidence type="ECO:0000313" key="1">
    <source>
        <dbReference type="Proteomes" id="UP001318040"/>
    </source>
</evidence>